<evidence type="ECO:0000313" key="2">
    <source>
        <dbReference type="EMBL" id="TLE00627.1"/>
    </source>
</evidence>
<dbReference type="STRING" id="216.LS73_03795"/>
<keyword evidence="1" id="KW-1133">Transmembrane helix</keyword>
<feature type="transmembrane region" description="Helical" evidence="1">
    <location>
        <begin position="9"/>
        <end position="29"/>
    </location>
</feature>
<reference evidence="2 3" key="1">
    <citation type="journal article" date="2014" name="Genome Announc.">
        <title>Draft genome sequences of eight enterohepatic helicobacter species isolated from both laboratory and wild rodents.</title>
        <authorList>
            <person name="Sheh A."/>
            <person name="Shen Z."/>
            <person name="Fox J.G."/>
        </authorList>
    </citation>
    <scope>NUCLEOTIDE SEQUENCE [LARGE SCALE GENOMIC DNA]</scope>
    <source>
        <strain evidence="2 3">ST1</strain>
    </source>
</reference>
<protein>
    <submittedName>
        <fullName evidence="2">Uncharacterized protein</fullName>
    </submittedName>
</protein>
<feature type="transmembrane region" description="Helical" evidence="1">
    <location>
        <begin position="35"/>
        <end position="53"/>
    </location>
</feature>
<evidence type="ECO:0000313" key="3">
    <source>
        <dbReference type="Proteomes" id="UP000029922"/>
    </source>
</evidence>
<dbReference type="AlphaFoldDB" id="A0A4U8TJX7"/>
<name>A0A4U8TJX7_9HELI</name>
<proteinExistence type="predicted"/>
<keyword evidence="1" id="KW-0472">Membrane</keyword>
<feature type="transmembrane region" description="Helical" evidence="1">
    <location>
        <begin position="60"/>
        <end position="80"/>
    </location>
</feature>
<dbReference type="Proteomes" id="UP000029922">
    <property type="component" value="Unassembled WGS sequence"/>
</dbReference>
<evidence type="ECO:0000256" key="1">
    <source>
        <dbReference type="SAM" id="Phobius"/>
    </source>
</evidence>
<accession>A0A4U8TJX7</accession>
<organism evidence="2 3">
    <name type="scientific">Helicobacter muridarum</name>
    <dbReference type="NCBI Taxonomy" id="216"/>
    <lineage>
        <taxon>Bacteria</taxon>
        <taxon>Pseudomonadati</taxon>
        <taxon>Campylobacterota</taxon>
        <taxon>Epsilonproteobacteria</taxon>
        <taxon>Campylobacterales</taxon>
        <taxon>Helicobacteraceae</taxon>
        <taxon>Helicobacter</taxon>
    </lineage>
</organism>
<gene>
    <name evidence="2" type="ORF">LS73_004255</name>
</gene>
<comment type="caution">
    <text evidence="2">The sequence shown here is derived from an EMBL/GenBank/DDBJ whole genome shotgun (WGS) entry which is preliminary data.</text>
</comment>
<dbReference type="EMBL" id="JRPD02000006">
    <property type="protein sequence ID" value="TLE00627.1"/>
    <property type="molecule type" value="Genomic_DNA"/>
</dbReference>
<sequence>MHQIIKQDLIAIYSICSFIWMFLVIFVAPFKTLRYIMPAFPIVLLCVPYLMYFLTNRHRLFAYILWTWCFAGIIAVFFYGNRIENMQSTLQQQISSLEERSIDSHIAVFMIHSANYALLVPYMHNGKYVFFNHCEKLQKSLSNSNHGFTALIGDKGACLEDIKNMRGIYDIQDFYGFEILYFH</sequence>
<dbReference type="RefSeq" id="WP_138069987.1">
    <property type="nucleotide sequence ID" value="NZ_FZML01000015.1"/>
</dbReference>
<keyword evidence="1" id="KW-0812">Transmembrane</keyword>